<protein>
    <recommendedName>
        <fullName evidence="4">Exonuclease domain-containing protein</fullName>
    </recommendedName>
</protein>
<dbReference type="Pfam" id="PF12705">
    <property type="entry name" value="PDDEXK_1"/>
    <property type="match status" value="1"/>
</dbReference>
<dbReference type="InterPro" id="IPR011335">
    <property type="entry name" value="Restrct_endonuc-II-like"/>
</dbReference>
<dbReference type="PANTHER" id="PTHR30231">
    <property type="entry name" value="DNA POLYMERASE III SUBUNIT EPSILON"/>
    <property type="match status" value="1"/>
</dbReference>
<sequence length="437" mass="50865">MNYIAWDTETTGLPKTKYGEKATMDNVEKYDNCRLLTLAFVKYSSKGREISSYHGIVYPDTFDVAATHVHGITHEMAQEKGLPFGYLYASFKEAIRDTKILVAHNSLFDENVFFSECYRRGFSIEPFKEVTFVDTLDMARSIFPTLYNHKLITVYTHIFGKGFDGAHDALNDSRACGEVYPVMRDKEWGLKDIGVEKVILKASDIAAIVGKNQYKKPSEIIDNLWSKYKPETFEGATKEQMAISAIEKCDFTKNILKDTETYKSFNSSDVERKFKAVSNQIDLYSKLRGDDKKNAIDYMRKTLYTNHGTRHEDTTADNYEDLEIDENFYTYPVCSLEGTTYEIVGRIDRMRNNKDGTKTIVEIKNRSRRLFRQVRDYEEIQCQTYMEMLDVNKCELIEQYNDSRIGYVIPRDEMKWKSDIRPKLVNFCRHFHSLLSK</sequence>
<feature type="domain" description="Exonuclease" evidence="4">
    <location>
        <begin position="2"/>
        <end position="189"/>
    </location>
</feature>
<keyword evidence="1" id="KW-0540">Nuclease</keyword>
<reference evidence="5" key="1">
    <citation type="submission" date="2019-02" db="EMBL/GenBank/DDBJ databases">
        <authorList>
            <person name="Bachy C."/>
            <person name="Yung C.-M."/>
            <person name="Roux S."/>
            <person name="Sullivan M.B."/>
            <person name="Worden A.Z."/>
        </authorList>
    </citation>
    <scope>NUCLEOTIDE SEQUENCE</scope>
    <source>
        <strain evidence="5">BII-V2</strain>
    </source>
</reference>
<evidence type="ECO:0000256" key="3">
    <source>
        <dbReference type="ARBA" id="ARBA00022839"/>
    </source>
</evidence>
<dbReference type="InterPro" id="IPR012337">
    <property type="entry name" value="RNaseH-like_sf"/>
</dbReference>
<dbReference type="InterPro" id="IPR013520">
    <property type="entry name" value="Ribonucl_H"/>
</dbReference>
<dbReference type="InterPro" id="IPR036397">
    <property type="entry name" value="RNaseH_sf"/>
</dbReference>
<dbReference type="InterPro" id="IPR038726">
    <property type="entry name" value="PDDEXK_AddAB-type"/>
</dbReference>
<dbReference type="Gene3D" id="3.90.320.10">
    <property type="match status" value="1"/>
</dbReference>
<evidence type="ECO:0000259" key="4">
    <source>
        <dbReference type="SMART" id="SM00479"/>
    </source>
</evidence>
<name>A0A7S6SXP0_9PHYC</name>
<evidence type="ECO:0000256" key="2">
    <source>
        <dbReference type="ARBA" id="ARBA00022801"/>
    </source>
</evidence>
<dbReference type="EMBL" id="MK522038">
    <property type="protein sequence ID" value="QOR60543.1"/>
    <property type="molecule type" value="Genomic_DNA"/>
</dbReference>
<dbReference type="SUPFAM" id="SSF53098">
    <property type="entry name" value="Ribonuclease H-like"/>
    <property type="match status" value="1"/>
</dbReference>
<dbReference type="PANTHER" id="PTHR30231:SF4">
    <property type="entry name" value="PROTEIN NEN2"/>
    <property type="match status" value="1"/>
</dbReference>
<organism evidence="5">
    <name type="scientific">Bathycoccus sp. RCC716 virus 2</name>
    <dbReference type="NCBI Taxonomy" id="2530039"/>
    <lineage>
        <taxon>Viruses</taxon>
        <taxon>Varidnaviria</taxon>
        <taxon>Bamfordvirae</taxon>
        <taxon>Nucleocytoviricota</taxon>
        <taxon>Megaviricetes</taxon>
        <taxon>Algavirales</taxon>
        <taxon>Phycodnaviridae</taxon>
        <taxon>Prasinovirus</taxon>
    </lineage>
</organism>
<dbReference type="Pfam" id="PF00929">
    <property type="entry name" value="RNase_T"/>
    <property type="match status" value="1"/>
</dbReference>
<proteinExistence type="predicted"/>
<accession>A0A7S6SXP0</accession>
<dbReference type="GO" id="GO:0008408">
    <property type="term" value="F:3'-5' exonuclease activity"/>
    <property type="evidence" value="ECO:0007669"/>
    <property type="project" value="TreeGrafter"/>
</dbReference>
<dbReference type="Gene3D" id="3.30.420.10">
    <property type="entry name" value="Ribonuclease H-like superfamily/Ribonuclease H"/>
    <property type="match status" value="1"/>
</dbReference>
<dbReference type="CDD" id="cd06127">
    <property type="entry name" value="DEDDh"/>
    <property type="match status" value="1"/>
</dbReference>
<evidence type="ECO:0000313" key="5">
    <source>
        <dbReference type="EMBL" id="QOR60543.1"/>
    </source>
</evidence>
<dbReference type="SMART" id="SM00479">
    <property type="entry name" value="EXOIII"/>
    <property type="match status" value="1"/>
</dbReference>
<keyword evidence="3" id="KW-0269">Exonuclease</keyword>
<dbReference type="GO" id="GO:0003676">
    <property type="term" value="F:nucleic acid binding"/>
    <property type="evidence" value="ECO:0007669"/>
    <property type="project" value="InterPro"/>
</dbReference>
<dbReference type="InterPro" id="IPR011604">
    <property type="entry name" value="PDDEXK-like_dom_sf"/>
</dbReference>
<keyword evidence="2" id="KW-0378">Hydrolase</keyword>
<dbReference type="SUPFAM" id="SSF52980">
    <property type="entry name" value="Restriction endonuclease-like"/>
    <property type="match status" value="1"/>
</dbReference>
<evidence type="ECO:0000256" key="1">
    <source>
        <dbReference type="ARBA" id="ARBA00022722"/>
    </source>
</evidence>